<keyword evidence="4" id="KW-0812">Transmembrane</keyword>
<dbReference type="GO" id="GO:0044718">
    <property type="term" value="P:siderophore transmembrane transport"/>
    <property type="evidence" value="ECO:0007669"/>
    <property type="project" value="TreeGrafter"/>
</dbReference>
<evidence type="ECO:0000256" key="1">
    <source>
        <dbReference type="ARBA" id="ARBA00004571"/>
    </source>
</evidence>
<sequence>MHITERQQACSTSPRAWSCRTRVNTMGRGIYGAAVNGHLPLTKSVNVSDSKLEGVKVDSYELGWRFTGNNLRTQIAAYYSISDKSVVANKDLTISVVDDKRRIYGVEGAVDYLIPDTDWSTGVNFNVLKTESKVNGTWQKYDVKTASPSKATAYIGWAPDPWSLRVQSTTSFDVSDAQGYKVDGYTTVDLLGSYQLPVGTLSFSIENLFDRDYTTVWGAACTTVLQPGLRPSVTVRLQRQGPNLWSELLCAVLTGIPLQQRYADINMAADSQVDII</sequence>
<keyword evidence="2" id="KW-0813">Transport</keyword>
<dbReference type="InterPro" id="IPR036942">
    <property type="entry name" value="Beta-barrel_TonB_sf"/>
</dbReference>
<evidence type="ECO:0000313" key="10">
    <source>
        <dbReference type="Proteomes" id="UP000251088"/>
    </source>
</evidence>
<dbReference type="GO" id="GO:0009279">
    <property type="term" value="C:cell outer membrane"/>
    <property type="evidence" value="ECO:0007669"/>
    <property type="project" value="UniProtKB-SubCell"/>
</dbReference>
<accession>A0A2X3C1P3</accession>
<dbReference type="Pfam" id="PF00593">
    <property type="entry name" value="TonB_dep_Rec_b-barrel"/>
    <property type="match status" value="1"/>
</dbReference>
<reference evidence="9 10" key="1">
    <citation type="submission" date="2018-06" db="EMBL/GenBank/DDBJ databases">
        <authorList>
            <consortium name="Pathogen Informatics"/>
            <person name="Doyle S."/>
        </authorList>
    </citation>
    <scope>NUCLEOTIDE SEQUENCE [LARGE SCALE GENOMIC DNA]</scope>
    <source>
        <strain evidence="9 10">NCTC9128</strain>
    </source>
</reference>
<dbReference type="SUPFAM" id="SSF56935">
    <property type="entry name" value="Porins"/>
    <property type="match status" value="1"/>
</dbReference>
<gene>
    <name evidence="9" type="primary">iutA_3</name>
    <name evidence="9" type="ORF">NCTC9128_00339</name>
</gene>
<keyword evidence="6" id="KW-0472">Membrane</keyword>
<evidence type="ECO:0000313" key="9">
    <source>
        <dbReference type="EMBL" id="SQC05756.1"/>
    </source>
</evidence>
<keyword evidence="3" id="KW-1134">Transmembrane beta strand</keyword>
<dbReference type="PANTHER" id="PTHR30069:SF42">
    <property type="entry name" value="FERRIC AEROBACTIN RECEPTOR"/>
    <property type="match status" value="1"/>
</dbReference>
<protein>
    <submittedName>
        <fullName evidence="9">IutA</fullName>
    </submittedName>
</protein>
<dbReference type="Gene3D" id="2.40.170.20">
    <property type="entry name" value="TonB-dependent receptor, beta-barrel domain"/>
    <property type="match status" value="1"/>
</dbReference>
<keyword evidence="5" id="KW-0798">TonB box</keyword>
<evidence type="ECO:0000256" key="7">
    <source>
        <dbReference type="ARBA" id="ARBA00023237"/>
    </source>
</evidence>
<evidence type="ECO:0000259" key="8">
    <source>
        <dbReference type="Pfam" id="PF00593"/>
    </source>
</evidence>
<evidence type="ECO:0000256" key="2">
    <source>
        <dbReference type="ARBA" id="ARBA00022448"/>
    </source>
</evidence>
<proteinExistence type="predicted"/>
<evidence type="ECO:0000256" key="4">
    <source>
        <dbReference type="ARBA" id="ARBA00022692"/>
    </source>
</evidence>
<name>A0A2X3C1P3_KLEPN</name>
<organism evidence="9 10">
    <name type="scientific">Klebsiella pneumoniae</name>
    <dbReference type="NCBI Taxonomy" id="573"/>
    <lineage>
        <taxon>Bacteria</taxon>
        <taxon>Pseudomonadati</taxon>
        <taxon>Pseudomonadota</taxon>
        <taxon>Gammaproteobacteria</taxon>
        <taxon>Enterobacterales</taxon>
        <taxon>Enterobacteriaceae</taxon>
        <taxon>Klebsiella/Raoultella group</taxon>
        <taxon>Klebsiella</taxon>
        <taxon>Klebsiella pneumoniae complex</taxon>
    </lineage>
</organism>
<evidence type="ECO:0000256" key="3">
    <source>
        <dbReference type="ARBA" id="ARBA00022452"/>
    </source>
</evidence>
<dbReference type="AlphaFoldDB" id="A0A2X3C1P3"/>
<evidence type="ECO:0000256" key="5">
    <source>
        <dbReference type="ARBA" id="ARBA00023077"/>
    </source>
</evidence>
<dbReference type="EMBL" id="UAWN01000002">
    <property type="protein sequence ID" value="SQC05756.1"/>
    <property type="molecule type" value="Genomic_DNA"/>
</dbReference>
<dbReference type="PANTHER" id="PTHR30069">
    <property type="entry name" value="TONB-DEPENDENT OUTER MEMBRANE RECEPTOR"/>
    <property type="match status" value="1"/>
</dbReference>
<keyword evidence="7" id="KW-0998">Cell outer membrane</keyword>
<dbReference type="Proteomes" id="UP000251088">
    <property type="component" value="Unassembled WGS sequence"/>
</dbReference>
<evidence type="ECO:0000256" key="6">
    <source>
        <dbReference type="ARBA" id="ARBA00023136"/>
    </source>
</evidence>
<feature type="domain" description="TonB-dependent receptor-like beta-barrel" evidence="8">
    <location>
        <begin position="42"/>
        <end position="208"/>
    </location>
</feature>
<dbReference type="InterPro" id="IPR039426">
    <property type="entry name" value="TonB-dep_rcpt-like"/>
</dbReference>
<dbReference type="GO" id="GO:0015344">
    <property type="term" value="F:siderophore uptake transmembrane transporter activity"/>
    <property type="evidence" value="ECO:0007669"/>
    <property type="project" value="TreeGrafter"/>
</dbReference>
<dbReference type="InterPro" id="IPR000531">
    <property type="entry name" value="Beta-barrel_TonB"/>
</dbReference>
<comment type="subcellular location">
    <subcellularLocation>
        <location evidence="1">Cell outer membrane</location>
        <topology evidence="1">Multi-pass membrane protein</topology>
    </subcellularLocation>
</comment>